<dbReference type="SUPFAM" id="SSF50022">
    <property type="entry name" value="ISP domain"/>
    <property type="match status" value="1"/>
</dbReference>
<evidence type="ECO:0000256" key="8">
    <source>
        <dbReference type="SAM" id="MobiDB-lite"/>
    </source>
</evidence>
<evidence type="ECO:0000259" key="9">
    <source>
        <dbReference type="PROSITE" id="PS51296"/>
    </source>
</evidence>
<dbReference type="SUPFAM" id="SSF55961">
    <property type="entry name" value="Bet v1-like"/>
    <property type="match status" value="1"/>
</dbReference>
<dbReference type="GO" id="GO:0051213">
    <property type="term" value="F:dioxygenase activity"/>
    <property type="evidence" value="ECO:0007669"/>
    <property type="project" value="UniProtKB-KW"/>
</dbReference>
<keyword evidence="11" id="KW-1185">Reference proteome</keyword>
<name>A0ABU8S2H0_9SPHN</name>
<evidence type="ECO:0000256" key="1">
    <source>
        <dbReference type="ARBA" id="ARBA00001962"/>
    </source>
</evidence>
<evidence type="ECO:0000256" key="5">
    <source>
        <dbReference type="ARBA" id="ARBA00023004"/>
    </source>
</evidence>
<keyword evidence="4" id="KW-0560">Oxidoreductase</keyword>
<keyword evidence="10" id="KW-0223">Dioxygenase</keyword>
<keyword evidence="2" id="KW-0001">2Fe-2S</keyword>
<accession>A0ABU8S2H0</accession>
<evidence type="ECO:0000256" key="3">
    <source>
        <dbReference type="ARBA" id="ARBA00022723"/>
    </source>
</evidence>
<dbReference type="InterPro" id="IPR017941">
    <property type="entry name" value="Rieske_2Fe-2S"/>
</dbReference>
<keyword evidence="5" id="KW-0408">Iron</keyword>
<gene>
    <name evidence="10" type="ORF">WG901_20630</name>
</gene>
<feature type="region of interest" description="Disordered" evidence="8">
    <location>
        <begin position="441"/>
        <end position="462"/>
    </location>
</feature>
<evidence type="ECO:0000256" key="7">
    <source>
        <dbReference type="ARBA" id="ARBA00023027"/>
    </source>
</evidence>
<protein>
    <submittedName>
        <fullName evidence="10">Aromatic ring-hydroxylating dioxygenase subunit alpha</fullName>
    </submittedName>
</protein>
<evidence type="ECO:0000256" key="6">
    <source>
        <dbReference type="ARBA" id="ARBA00023014"/>
    </source>
</evidence>
<dbReference type="Proteomes" id="UP001361239">
    <property type="component" value="Unassembled WGS sequence"/>
</dbReference>
<dbReference type="RefSeq" id="WP_339589011.1">
    <property type="nucleotide sequence ID" value="NZ_JBBHJZ010000005.1"/>
</dbReference>
<feature type="compositionally biased region" description="Pro residues" evidence="8">
    <location>
        <begin position="452"/>
        <end position="462"/>
    </location>
</feature>
<dbReference type="InterPro" id="IPR001663">
    <property type="entry name" value="Rng_hydr_dOase-A"/>
</dbReference>
<dbReference type="Pfam" id="PF00848">
    <property type="entry name" value="Ring_hydroxyl_A"/>
    <property type="match status" value="1"/>
</dbReference>
<dbReference type="PANTHER" id="PTHR43756">
    <property type="entry name" value="CHOLINE MONOOXYGENASE, CHLOROPLASTIC"/>
    <property type="match status" value="1"/>
</dbReference>
<comment type="cofactor">
    <cofactor evidence="1">
        <name>Fe cation</name>
        <dbReference type="ChEBI" id="CHEBI:24875"/>
    </cofactor>
</comment>
<dbReference type="CDD" id="cd03469">
    <property type="entry name" value="Rieske_RO_Alpha_N"/>
    <property type="match status" value="1"/>
</dbReference>
<dbReference type="InterPro" id="IPR015881">
    <property type="entry name" value="ARHD_Rieske_2Fe_2S"/>
</dbReference>
<dbReference type="PRINTS" id="PR00090">
    <property type="entry name" value="RNGDIOXGNASE"/>
</dbReference>
<sequence length="462" mass="53119">MPSNGFPSEEVRSDFYPKADYLDRRFHDLEKEQLWPKAWQIACREDEIANVGDYVVYDIIDDSIVVVRGGDGDVRAFHNFCPHRGTLLVEGQGNARQFVCSFHGWRFGTDGRNVKVIDRQDWGDCLAKGDADLVPVAVGTWGGWVWINMDPDCQPLDRYLEPMKSKCELFEFEKLHPAWYKSVVVEANWKTTMGAFTEFYHVQTTHAQMLTYTQDYSTSRAMGRHGWISYEGGTGLPVGRSPRLPAKEVADFREHLFEYAEQFRDDLQAMQTQRAFDATQRLRTETTAETPPHDVVAKWGQFIYEAAIESGAGWPDGLTPEYLAESGFDWHVFPNTVFLHPAIEAVLWYRFRPYGDDHTRCMMDVWSLERFAPGAEPKVEHEIYQDWREGDFPLIFRQDFLNIPKVQKGMKSRAFKGGRPSPIQERALSHFHKTLRRFLEDPHADDDLGPEPKVPAPAPSDG</sequence>
<dbReference type="EMBL" id="JBBHJZ010000005">
    <property type="protein sequence ID" value="MEJ5979071.1"/>
    <property type="molecule type" value="Genomic_DNA"/>
</dbReference>
<feature type="domain" description="Rieske" evidence="9">
    <location>
        <begin position="39"/>
        <end position="147"/>
    </location>
</feature>
<dbReference type="Gene3D" id="3.90.380.10">
    <property type="entry name" value="Naphthalene 1,2-dioxygenase Alpha Subunit, Chain A, domain 1"/>
    <property type="match status" value="1"/>
</dbReference>
<proteinExistence type="predicted"/>
<evidence type="ECO:0000256" key="4">
    <source>
        <dbReference type="ARBA" id="ARBA00023002"/>
    </source>
</evidence>
<evidence type="ECO:0000313" key="11">
    <source>
        <dbReference type="Proteomes" id="UP001361239"/>
    </source>
</evidence>
<dbReference type="InterPro" id="IPR036922">
    <property type="entry name" value="Rieske_2Fe-2S_sf"/>
</dbReference>
<dbReference type="PROSITE" id="PS51296">
    <property type="entry name" value="RIESKE"/>
    <property type="match status" value="1"/>
</dbReference>
<dbReference type="Pfam" id="PF00355">
    <property type="entry name" value="Rieske"/>
    <property type="match status" value="1"/>
</dbReference>
<keyword evidence="6" id="KW-0411">Iron-sulfur</keyword>
<dbReference type="InterPro" id="IPR015879">
    <property type="entry name" value="Ring_hydroxy_dOase_asu_C_dom"/>
</dbReference>
<dbReference type="CDD" id="cd08882">
    <property type="entry name" value="RHO_alpha_C_MupW-like"/>
    <property type="match status" value="1"/>
</dbReference>
<evidence type="ECO:0000256" key="2">
    <source>
        <dbReference type="ARBA" id="ARBA00022714"/>
    </source>
</evidence>
<evidence type="ECO:0000313" key="10">
    <source>
        <dbReference type="EMBL" id="MEJ5979071.1"/>
    </source>
</evidence>
<dbReference type="PROSITE" id="PS00570">
    <property type="entry name" value="RING_HYDROXYL_ALPHA"/>
    <property type="match status" value="1"/>
</dbReference>
<dbReference type="Gene3D" id="2.102.10.10">
    <property type="entry name" value="Rieske [2Fe-2S] iron-sulphur domain"/>
    <property type="match status" value="1"/>
</dbReference>
<organism evidence="10 11">
    <name type="scientific">Novosphingobium anseongense</name>
    <dbReference type="NCBI Taxonomy" id="3133436"/>
    <lineage>
        <taxon>Bacteria</taxon>
        <taxon>Pseudomonadati</taxon>
        <taxon>Pseudomonadota</taxon>
        <taxon>Alphaproteobacteria</taxon>
        <taxon>Sphingomonadales</taxon>
        <taxon>Sphingomonadaceae</taxon>
        <taxon>Novosphingobium</taxon>
    </lineage>
</organism>
<reference evidence="10 11" key="1">
    <citation type="submission" date="2024-03" db="EMBL/GenBank/DDBJ databases">
        <authorList>
            <person name="Jo J.-H."/>
        </authorList>
    </citation>
    <scope>NUCLEOTIDE SEQUENCE [LARGE SCALE GENOMIC DNA]</scope>
    <source>
        <strain evidence="10 11">PS1R-30</strain>
    </source>
</reference>
<comment type="caution">
    <text evidence="10">The sequence shown here is derived from an EMBL/GenBank/DDBJ whole genome shotgun (WGS) entry which is preliminary data.</text>
</comment>
<keyword evidence="7" id="KW-0520">NAD</keyword>
<keyword evidence="3" id="KW-0479">Metal-binding</keyword>
<dbReference type="PANTHER" id="PTHR43756:SF5">
    <property type="entry name" value="CHOLINE MONOOXYGENASE, CHLOROPLASTIC"/>
    <property type="match status" value="1"/>
</dbReference>